<feature type="compositionally biased region" description="Polar residues" evidence="1">
    <location>
        <begin position="207"/>
        <end position="221"/>
    </location>
</feature>
<evidence type="ECO:0000313" key="2">
    <source>
        <dbReference type="EMBL" id="KAL3854323.1"/>
    </source>
</evidence>
<proteinExistence type="predicted"/>
<feature type="compositionally biased region" description="Basic and acidic residues" evidence="1">
    <location>
        <begin position="223"/>
        <end position="232"/>
    </location>
</feature>
<accession>A0ABD3V143</accession>
<organism evidence="2 3">
    <name type="scientific">Sinanodonta woodiana</name>
    <name type="common">Chinese pond mussel</name>
    <name type="synonym">Anodonta woodiana</name>
    <dbReference type="NCBI Taxonomy" id="1069815"/>
    <lineage>
        <taxon>Eukaryota</taxon>
        <taxon>Metazoa</taxon>
        <taxon>Spiralia</taxon>
        <taxon>Lophotrochozoa</taxon>
        <taxon>Mollusca</taxon>
        <taxon>Bivalvia</taxon>
        <taxon>Autobranchia</taxon>
        <taxon>Heteroconchia</taxon>
        <taxon>Palaeoheterodonta</taxon>
        <taxon>Unionida</taxon>
        <taxon>Unionoidea</taxon>
        <taxon>Unionidae</taxon>
        <taxon>Unioninae</taxon>
        <taxon>Sinanodonta</taxon>
    </lineage>
</organism>
<dbReference type="Proteomes" id="UP001634394">
    <property type="component" value="Unassembled WGS sequence"/>
</dbReference>
<reference evidence="2 3" key="1">
    <citation type="submission" date="2024-11" db="EMBL/GenBank/DDBJ databases">
        <title>Chromosome-level genome assembly of the freshwater bivalve Anodonta woodiana.</title>
        <authorList>
            <person name="Chen X."/>
        </authorList>
    </citation>
    <scope>NUCLEOTIDE SEQUENCE [LARGE SCALE GENOMIC DNA]</scope>
    <source>
        <strain evidence="2">MN2024</strain>
        <tissue evidence="2">Gills</tissue>
    </source>
</reference>
<dbReference type="AlphaFoldDB" id="A0ABD3V143"/>
<dbReference type="EMBL" id="JBJQND010000014">
    <property type="protein sequence ID" value="KAL3854323.1"/>
    <property type="molecule type" value="Genomic_DNA"/>
</dbReference>
<evidence type="ECO:0000313" key="3">
    <source>
        <dbReference type="Proteomes" id="UP001634394"/>
    </source>
</evidence>
<feature type="region of interest" description="Disordered" evidence="1">
    <location>
        <begin position="207"/>
        <end position="238"/>
    </location>
</feature>
<protein>
    <submittedName>
        <fullName evidence="2">Uncharacterized protein</fullName>
    </submittedName>
</protein>
<gene>
    <name evidence="2" type="ORF">ACJMK2_013597</name>
</gene>
<evidence type="ECO:0000256" key="1">
    <source>
        <dbReference type="SAM" id="MobiDB-lite"/>
    </source>
</evidence>
<sequence length="238" mass="26724">MGSLPSLGENLLKSFFRTEILDSAEGRIIHAFREQCAQAIDLSSIEAKHRPNTATLLAQIIASGVNSEDIDTFTHSGRGIFLIYPRGKAYLLLMGPRQIGDIRAIAKEPPAITKNMGIKTIDINVSHFPRQIKETFKTKANTNTGKLIVRIDARDAPRVQEFFKIEGLLVQCWFYGCIHIRPCSSCQQTGHERWNCTKQNHETLTTKQQIPQNTNHNNHTASRNKETTHKSCAESVNS</sequence>
<name>A0ABD3V143_SINWO</name>
<keyword evidence="3" id="KW-1185">Reference proteome</keyword>
<comment type="caution">
    <text evidence="2">The sequence shown here is derived from an EMBL/GenBank/DDBJ whole genome shotgun (WGS) entry which is preliminary data.</text>
</comment>